<feature type="compositionally biased region" description="Polar residues" evidence="1">
    <location>
        <begin position="14"/>
        <end position="23"/>
    </location>
</feature>
<sequence length="573" mass="65735">MTPLPGFSTPPQIPNVTTSERPPITTTVFAATTPENTPFAYHASTLTNPNLTISPAFDYDEEREMEPRLEPRRETAPTLRLRSPRVRRQRERVVGFEDAPNREGNRRGMNAKGIRPSKIEAREGENKRVDLPSLLAAHLGRNENSQPLRSSLTSVQGGNQPSTTTGGNHPPNEDYPLMDRLKMPSYIGSYDGKGDPDNFLHIFKGSIRMQKWLMPVACHMLTYALKYSARIWWNSQKMGSILNYEDLKAKFRYTYDTLHILGLHEEQRISGFVHGLRTQSLDEHLSTDLPSSYKDLMEKAYTWVKARESQRDPRYRKSSQDFRTASTVAWSQLVQGQDKIFPFPDYGHEINQCRELKHQIEEAVKSGKLAHLVKGVKEKKEKTTGTSSKERKKEEKKPILDKVYVLMIKRKHRNVKKRPANHGEIGEITFPPLSNVGSADPVIIKVYISGRQNHYATNGDRGVHSPWSYKVLHAQRTNKTKEDKPSPRKERSDPKPGRRIDKSGDFTRSEVPDMGIKSHGHEERQWEMEVACRLHKHKQSIRDPHPLPTAEQKAKGLHKYRLKCFLDAYKGYH</sequence>
<organism evidence="2 3">
    <name type="scientific">Tanacetum coccineum</name>
    <dbReference type="NCBI Taxonomy" id="301880"/>
    <lineage>
        <taxon>Eukaryota</taxon>
        <taxon>Viridiplantae</taxon>
        <taxon>Streptophyta</taxon>
        <taxon>Embryophyta</taxon>
        <taxon>Tracheophyta</taxon>
        <taxon>Spermatophyta</taxon>
        <taxon>Magnoliopsida</taxon>
        <taxon>eudicotyledons</taxon>
        <taxon>Gunneridae</taxon>
        <taxon>Pentapetalae</taxon>
        <taxon>asterids</taxon>
        <taxon>campanulids</taxon>
        <taxon>Asterales</taxon>
        <taxon>Asteraceae</taxon>
        <taxon>Asteroideae</taxon>
        <taxon>Anthemideae</taxon>
        <taxon>Anthemidinae</taxon>
        <taxon>Tanacetum</taxon>
    </lineage>
</organism>
<feature type="region of interest" description="Disordered" evidence="1">
    <location>
        <begin position="64"/>
        <end position="84"/>
    </location>
</feature>
<feature type="region of interest" description="Disordered" evidence="1">
    <location>
        <begin position="475"/>
        <end position="522"/>
    </location>
</feature>
<feature type="compositionally biased region" description="Polar residues" evidence="1">
    <location>
        <begin position="142"/>
        <end position="167"/>
    </location>
</feature>
<dbReference type="PANTHER" id="PTHR33223">
    <property type="entry name" value="CCHC-TYPE DOMAIN-CONTAINING PROTEIN"/>
    <property type="match status" value="1"/>
</dbReference>
<reference evidence="2" key="1">
    <citation type="journal article" date="2022" name="Int. J. Mol. Sci.">
        <title>Draft Genome of Tanacetum Coccineum: Genomic Comparison of Closely Related Tanacetum-Family Plants.</title>
        <authorList>
            <person name="Yamashiro T."/>
            <person name="Shiraishi A."/>
            <person name="Nakayama K."/>
            <person name="Satake H."/>
        </authorList>
    </citation>
    <scope>NUCLEOTIDE SEQUENCE</scope>
</reference>
<dbReference type="EMBL" id="BQNB010018516">
    <property type="protein sequence ID" value="GJT75264.1"/>
    <property type="molecule type" value="Genomic_DNA"/>
</dbReference>
<feature type="region of interest" description="Disordered" evidence="1">
    <location>
        <begin position="1"/>
        <end position="23"/>
    </location>
</feature>
<evidence type="ECO:0000313" key="2">
    <source>
        <dbReference type="EMBL" id="GJT75264.1"/>
    </source>
</evidence>
<proteinExistence type="predicted"/>
<keyword evidence="3" id="KW-1185">Reference proteome</keyword>
<protein>
    <recommendedName>
        <fullName evidence="4">Reverse transcriptase domain-containing protein</fullName>
    </recommendedName>
</protein>
<gene>
    <name evidence="2" type="ORF">Tco_1041989</name>
</gene>
<evidence type="ECO:0000313" key="3">
    <source>
        <dbReference type="Proteomes" id="UP001151760"/>
    </source>
</evidence>
<feature type="compositionally biased region" description="Basic and acidic residues" evidence="1">
    <location>
        <begin position="65"/>
        <end position="75"/>
    </location>
</feature>
<evidence type="ECO:0000256" key="1">
    <source>
        <dbReference type="SAM" id="MobiDB-lite"/>
    </source>
</evidence>
<comment type="caution">
    <text evidence="2">The sequence shown here is derived from an EMBL/GenBank/DDBJ whole genome shotgun (WGS) entry which is preliminary data.</text>
</comment>
<reference evidence="2" key="2">
    <citation type="submission" date="2022-01" db="EMBL/GenBank/DDBJ databases">
        <authorList>
            <person name="Yamashiro T."/>
            <person name="Shiraishi A."/>
            <person name="Satake H."/>
            <person name="Nakayama K."/>
        </authorList>
    </citation>
    <scope>NUCLEOTIDE SEQUENCE</scope>
</reference>
<evidence type="ECO:0008006" key="4">
    <source>
        <dbReference type="Google" id="ProtNLM"/>
    </source>
</evidence>
<feature type="region of interest" description="Disordered" evidence="1">
    <location>
        <begin position="375"/>
        <end position="396"/>
    </location>
</feature>
<dbReference type="PANTHER" id="PTHR33223:SF11">
    <property type="entry name" value="ELEMENT PROTEIN, PUTATIVE-RELATED"/>
    <property type="match status" value="1"/>
</dbReference>
<name>A0ABQ5GIG7_9ASTR</name>
<feature type="region of interest" description="Disordered" evidence="1">
    <location>
        <begin position="141"/>
        <end position="173"/>
    </location>
</feature>
<feature type="compositionally biased region" description="Basic and acidic residues" evidence="1">
    <location>
        <begin position="479"/>
        <end position="511"/>
    </location>
</feature>
<dbReference type="Proteomes" id="UP001151760">
    <property type="component" value="Unassembled WGS sequence"/>
</dbReference>
<accession>A0ABQ5GIG7</accession>